<proteinExistence type="predicted"/>
<organism evidence="1 2">
    <name type="scientific">Phytophthora nicotianae P1569</name>
    <dbReference type="NCBI Taxonomy" id="1317065"/>
    <lineage>
        <taxon>Eukaryota</taxon>
        <taxon>Sar</taxon>
        <taxon>Stramenopiles</taxon>
        <taxon>Oomycota</taxon>
        <taxon>Peronosporomycetes</taxon>
        <taxon>Peronosporales</taxon>
        <taxon>Peronosporaceae</taxon>
        <taxon>Phytophthora</taxon>
    </lineage>
</organism>
<feature type="non-terminal residue" evidence="1">
    <location>
        <position position="56"/>
    </location>
</feature>
<name>V9G178_PHYNI</name>
<gene>
    <name evidence="1" type="ORF">F443_00554</name>
</gene>
<dbReference type="AlphaFoldDB" id="V9G178"/>
<comment type="caution">
    <text evidence="1">The sequence shown here is derived from an EMBL/GenBank/DDBJ whole genome shotgun (WGS) entry which is preliminary data.</text>
</comment>
<sequence length="56" mass="5978">MAQLLSAHFTGCSVPSEVIHCAAQFGRAEIVHWLTDNHDDTTWGACIAAVAIGKII</sequence>
<accession>V9G178</accession>
<dbReference type="Proteomes" id="UP000018721">
    <property type="component" value="Unassembled WGS sequence"/>
</dbReference>
<evidence type="ECO:0000313" key="1">
    <source>
        <dbReference type="EMBL" id="ETI57091.1"/>
    </source>
</evidence>
<keyword evidence="2" id="KW-1185">Reference proteome</keyword>
<reference evidence="1 2" key="1">
    <citation type="submission" date="2013-11" db="EMBL/GenBank/DDBJ databases">
        <title>The Genome Sequence of Phytophthora parasitica P1569.</title>
        <authorList>
            <consortium name="The Broad Institute Genomics Platform"/>
            <person name="Russ C."/>
            <person name="Tyler B."/>
            <person name="Panabieres F."/>
            <person name="Shan W."/>
            <person name="Tripathy S."/>
            <person name="Grunwald N."/>
            <person name="Machado M."/>
            <person name="Johnson C.S."/>
            <person name="Arredondo F."/>
            <person name="Hong C."/>
            <person name="Coffey M."/>
            <person name="Young S.K."/>
            <person name="Zeng Q."/>
            <person name="Gargeya S."/>
            <person name="Fitzgerald M."/>
            <person name="Abouelleil A."/>
            <person name="Alvarado L."/>
            <person name="Chapman S.B."/>
            <person name="Gainer-Dewar J."/>
            <person name="Goldberg J."/>
            <person name="Griggs A."/>
            <person name="Gujja S."/>
            <person name="Hansen M."/>
            <person name="Howarth C."/>
            <person name="Imamovic A."/>
            <person name="Ireland A."/>
            <person name="Larimer J."/>
            <person name="McCowan C."/>
            <person name="Murphy C."/>
            <person name="Pearson M."/>
            <person name="Poon T.W."/>
            <person name="Priest M."/>
            <person name="Roberts A."/>
            <person name="Saif S."/>
            <person name="Shea T."/>
            <person name="Sykes S."/>
            <person name="Wortman J."/>
            <person name="Nusbaum C."/>
            <person name="Birren B."/>
        </authorList>
    </citation>
    <scope>NUCLEOTIDE SEQUENCE [LARGE SCALE GENOMIC DNA]</scope>
    <source>
        <strain evidence="1 2">P1569</strain>
    </source>
</reference>
<protein>
    <submittedName>
        <fullName evidence="1">Uncharacterized protein</fullName>
    </submittedName>
</protein>
<dbReference type="EMBL" id="ANIZ01000093">
    <property type="protein sequence ID" value="ETI57091.1"/>
    <property type="molecule type" value="Genomic_DNA"/>
</dbReference>
<dbReference type="HOGENOM" id="CLU_3020742_0_0_1"/>
<evidence type="ECO:0000313" key="2">
    <source>
        <dbReference type="Proteomes" id="UP000018721"/>
    </source>
</evidence>